<comment type="subcellular location">
    <subcellularLocation>
        <location evidence="2">Endoplasmic reticulum</location>
    </subcellularLocation>
    <subcellularLocation>
        <location evidence="10">Golgi apparatus</location>
        <location evidence="10">Golgi stack membrane</location>
    </subcellularLocation>
</comment>
<dbReference type="Gene3D" id="3.30.2160.10">
    <property type="entry name" value="Hect, E3 ligase catalytic domain"/>
    <property type="match status" value="1"/>
</dbReference>
<feature type="repeat" description="ANK" evidence="14">
    <location>
        <begin position="95"/>
        <end position="127"/>
    </location>
</feature>
<evidence type="ECO:0000256" key="3">
    <source>
        <dbReference type="ARBA" id="ARBA00004906"/>
    </source>
</evidence>
<dbReference type="InterPro" id="IPR036770">
    <property type="entry name" value="Ankyrin_rpt-contain_sf"/>
</dbReference>
<evidence type="ECO:0000256" key="1">
    <source>
        <dbReference type="ARBA" id="ARBA00000885"/>
    </source>
</evidence>
<keyword evidence="7" id="KW-0256">Endoplasmic reticulum</keyword>
<evidence type="ECO:0000256" key="6">
    <source>
        <dbReference type="ARBA" id="ARBA00022786"/>
    </source>
</evidence>
<dbReference type="PANTHER" id="PTHR11254:SF67">
    <property type="entry name" value="E3 UBIQUITIN-PROTEIN LIGASE HUWE1"/>
    <property type="match status" value="1"/>
</dbReference>
<comment type="catalytic activity">
    <reaction evidence="1">
        <text>S-ubiquitinyl-[E2 ubiquitin-conjugating enzyme]-L-cysteine + [acceptor protein]-L-lysine = [E2 ubiquitin-conjugating enzyme]-L-cysteine + N(6)-ubiquitinyl-[acceptor protein]-L-lysine.</text>
        <dbReference type="EC" id="2.3.2.26"/>
    </reaction>
</comment>
<dbReference type="AlphaFoldDB" id="A0A0D3KAB0"/>
<evidence type="ECO:0000256" key="12">
    <source>
        <dbReference type="ARBA" id="ARBA00041409"/>
    </source>
</evidence>
<keyword evidence="8" id="KW-0333">Golgi apparatus</keyword>
<keyword evidence="14" id="KW-0040">ANK repeat</keyword>
<name>A0A0D3KAB0_EMIH1</name>
<dbReference type="Pfam" id="PF00023">
    <property type="entry name" value="Ank"/>
    <property type="match status" value="1"/>
</dbReference>
<dbReference type="InterPro" id="IPR050409">
    <property type="entry name" value="E3_ubiq-protein_ligase"/>
</dbReference>
<feature type="active site" description="Glycyl thioester intermediate" evidence="15">
    <location>
        <position position="519"/>
    </location>
</feature>
<evidence type="ECO:0000256" key="9">
    <source>
        <dbReference type="ARBA" id="ARBA00023306"/>
    </source>
</evidence>
<dbReference type="GO" id="GO:0006511">
    <property type="term" value="P:ubiquitin-dependent protein catabolic process"/>
    <property type="evidence" value="ECO:0007669"/>
    <property type="project" value="TreeGrafter"/>
</dbReference>
<dbReference type="Pfam" id="PF00632">
    <property type="entry name" value="HECT"/>
    <property type="match status" value="1"/>
</dbReference>
<evidence type="ECO:0000313" key="18">
    <source>
        <dbReference type="Proteomes" id="UP000013827"/>
    </source>
</evidence>
<sequence length="555" mass="59039">MRGHESCLRALHELGAGASLSAASANGATPAHLAATSGHESCLRALHELGAAASLSAAEEGGWTPAHLAAWSGHESCLRALHEGAGASLLAANADGDTPAHFAASCGHESCVEFLVSIGGAASLFADLASSPGQIETDYPVLLSKPSLLVLAVKRAWLHVRLEAKVGGADAVKLSLVARRDNILDGLCAQLGVDETTGSLVEGTRAQQLDVTFDGEAAAGDALRREWFGQATAEMVDGRTGLFSPDGQQTLRPNPNSATEAGPDHLSYFALLGRITGLSLYHQETLNVSWSTAFLKAAFGYEIAFDDLELEDPSLHSSQTQLLSLSAEDLEAVCLTFEVNGDEALVYEDSSKRRRVVELKPGGADEVVTQANLKEYLQLYARHKLLGAIEPQVSAFRSGLGVFFDEDLLSTLRTCCTVAEVQLLICGQAAIDVDDWEQFTVYDPPGYRQSSTVVSLWKVVRAMSVEERAQLLHFATASTRPPATGFASLMGYGGAEQRFTVTRFDGPSATERLPTASACFNRLYLPEYGSEAELRAKLRLALTESHGFAEAAVAT</sequence>
<dbReference type="GO" id="GO:0061630">
    <property type="term" value="F:ubiquitin protein ligase activity"/>
    <property type="evidence" value="ECO:0007669"/>
    <property type="project" value="UniProtKB-EC"/>
</dbReference>
<keyword evidence="5" id="KW-0808">Transferase</keyword>
<dbReference type="Gene3D" id="1.25.40.20">
    <property type="entry name" value="Ankyrin repeat-containing domain"/>
    <property type="match status" value="1"/>
</dbReference>
<evidence type="ECO:0000256" key="4">
    <source>
        <dbReference type="ARBA" id="ARBA00012485"/>
    </source>
</evidence>
<evidence type="ECO:0000259" key="16">
    <source>
        <dbReference type="PROSITE" id="PS50237"/>
    </source>
</evidence>
<feature type="repeat" description="ANK" evidence="14">
    <location>
        <begin position="26"/>
        <end position="58"/>
    </location>
</feature>
<dbReference type="Pfam" id="PF12796">
    <property type="entry name" value="Ank_2"/>
    <property type="match status" value="1"/>
</dbReference>
<dbReference type="InterPro" id="IPR002110">
    <property type="entry name" value="Ankyrin_rpt"/>
</dbReference>
<accession>A0A0D3KAB0</accession>
<dbReference type="GO" id="GO:0032580">
    <property type="term" value="C:Golgi cisterna membrane"/>
    <property type="evidence" value="ECO:0007669"/>
    <property type="project" value="UniProtKB-SubCell"/>
</dbReference>
<evidence type="ECO:0000256" key="13">
    <source>
        <dbReference type="ARBA" id="ARBA00042378"/>
    </source>
</evidence>
<evidence type="ECO:0000256" key="5">
    <source>
        <dbReference type="ARBA" id="ARBA00022679"/>
    </source>
</evidence>
<dbReference type="SMART" id="SM00248">
    <property type="entry name" value="ANK"/>
    <property type="match status" value="3"/>
</dbReference>
<dbReference type="EnsemblProtists" id="EOD32695">
    <property type="protein sequence ID" value="EOD32695"/>
    <property type="gene ID" value="EMIHUDRAFT_112170"/>
</dbReference>
<protein>
    <recommendedName>
        <fullName evidence="11">E3 ubiquitin-protein ligase HACE1</fullName>
        <ecNumber evidence="4">2.3.2.26</ecNumber>
    </recommendedName>
    <alternativeName>
        <fullName evidence="13">HECT domain and ankyrin repeat-containing E3 ubiquitin-protein ligase 1</fullName>
    </alternativeName>
    <alternativeName>
        <fullName evidence="12">HECT-type E3 ubiquitin transferase HACE1</fullName>
    </alternativeName>
</protein>
<dbReference type="EC" id="2.3.2.26" evidence="4"/>
<dbReference type="InterPro" id="IPR035983">
    <property type="entry name" value="Hect_E3_ubiquitin_ligase"/>
</dbReference>
<dbReference type="GeneID" id="17277967"/>
<dbReference type="KEGG" id="ehx:EMIHUDRAFT_112170"/>
<comment type="pathway">
    <text evidence="3">Protein modification; protein ubiquitination.</text>
</comment>
<dbReference type="Proteomes" id="UP000013827">
    <property type="component" value="Unassembled WGS sequence"/>
</dbReference>
<dbReference type="FunFam" id="3.30.2410.10:FF:000009">
    <property type="entry name" value="Probable E3 ubiquitin-protein ligase HECTD2"/>
    <property type="match status" value="1"/>
</dbReference>
<reference evidence="18" key="1">
    <citation type="journal article" date="2013" name="Nature">
        <title>Pan genome of the phytoplankton Emiliania underpins its global distribution.</title>
        <authorList>
            <person name="Read B.A."/>
            <person name="Kegel J."/>
            <person name="Klute M.J."/>
            <person name="Kuo A."/>
            <person name="Lefebvre S.C."/>
            <person name="Maumus F."/>
            <person name="Mayer C."/>
            <person name="Miller J."/>
            <person name="Monier A."/>
            <person name="Salamov A."/>
            <person name="Young J."/>
            <person name="Aguilar M."/>
            <person name="Claverie J.M."/>
            <person name="Frickenhaus S."/>
            <person name="Gonzalez K."/>
            <person name="Herman E.K."/>
            <person name="Lin Y.C."/>
            <person name="Napier J."/>
            <person name="Ogata H."/>
            <person name="Sarno A.F."/>
            <person name="Shmutz J."/>
            <person name="Schroeder D."/>
            <person name="de Vargas C."/>
            <person name="Verret F."/>
            <person name="von Dassow P."/>
            <person name="Valentin K."/>
            <person name="Van de Peer Y."/>
            <person name="Wheeler G."/>
            <person name="Dacks J.B."/>
            <person name="Delwiche C.F."/>
            <person name="Dyhrman S.T."/>
            <person name="Glockner G."/>
            <person name="John U."/>
            <person name="Richards T."/>
            <person name="Worden A.Z."/>
            <person name="Zhang X."/>
            <person name="Grigoriev I.V."/>
            <person name="Allen A.E."/>
            <person name="Bidle K."/>
            <person name="Borodovsky M."/>
            <person name="Bowler C."/>
            <person name="Brownlee C."/>
            <person name="Cock J.M."/>
            <person name="Elias M."/>
            <person name="Gladyshev V.N."/>
            <person name="Groth M."/>
            <person name="Guda C."/>
            <person name="Hadaegh A."/>
            <person name="Iglesias-Rodriguez M.D."/>
            <person name="Jenkins J."/>
            <person name="Jones B.M."/>
            <person name="Lawson T."/>
            <person name="Leese F."/>
            <person name="Lindquist E."/>
            <person name="Lobanov A."/>
            <person name="Lomsadze A."/>
            <person name="Malik S.B."/>
            <person name="Marsh M.E."/>
            <person name="Mackinder L."/>
            <person name="Mock T."/>
            <person name="Mueller-Roeber B."/>
            <person name="Pagarete A."/>
            <person name="Parker M."/>
            <person name="Probert I."/>
            <person name="Quesneville H."/>
            <person name="Raines C."/>
            <person name="Rensing S.A."/>
            <person name="Riano-Pachon D.M."/>
            <person name="Richier S."/>
            <person name="Rokitta S."/>
            <person name="Shiraiwa Y."/>
            <person name="Soanes D.M."/>
            <person name="van der Giezen M."/>
            <person name="Wahlund T.M."/>
            <person name="Williams B."/>
            <person name="Wilson W."/>
            <person name="Wolfe G."/>
            <person name="Wurch L.L."/>
        </authorList>
    </citation>
    <scope>NUCLEOTIDE SEQUENCE</scope>
</reference>
<evidence type="ECO:0000256" key="10">
    <source>
        <dbReference type="ARBA" id="ARBA00037859"/>
    </source>
</evidence>
<dbReference type="PROSITE" id="PS50297">
    <property type="entry name" value="ANK_REP_REGION"/>
    <property type="match status" value="2"/>
</dbReference>
<dbReference type="PANTHER" id="PTHR11254">
    <property type="entry name" value="HECT DOMAIN UBIQUITIN-PROTEIN LIGASE"/>
    <property type="match status" value="1"/>
</dbReference>
<evidence type="ECO:0000256" key="14">
    <source>
        <dbReference type="PROSITE-ProRule" id="PRU00023"/>
    </source>
</evidence>
<dbReference type="eggNOG" id="KOG2319">
    <property type="taxonomic scope" value="Eukaryota"/>
</dbReference>
<dbReference type="PROSITE" id="PS50237">
    <property type="entry name" value="HECT"/>
    <property type="match status" value="1"/>
</dbReference>
<feature type="domain" description="HECT" evidence="16">
    <location>
        <begin position="205"/>
        <end position="551"/>
    </location>
</feature>
<reference evidence="17" key="2">
    <citation type="submission" date="2024-10" db="UniProtKB">
        <authorList>
            <consortium name="EnsemblProtists"/>
        </authorList>
    </citation>
    <scope>IDENTIFICATION</scope>
</reference>
<dbReference type="eggNOG" id="KOG0939">
    <property type="taxonomic scope" value="Eukaryota"/>
</dbReference>
<dbReference type="Gene3D" id="3.90.1750.10">
    <property type="entry name" value="Hect, E3 ligase catalytic domains"/>
    <property type="match status" value="1"/>
</dbReference>
<evidence type="ECO:0000256" key="2">
    <source>
        <dbReference type="ARBA" id="ARBA00004240"/>
    </source>
</evidence>
<keyword evidence="18" id="KW-1185">Reference proteome</keyword>
<evidence type="ECO:0000313" key="17">
    <source>
        <dbReference type="EnsemblProtists" id="EOD32695"/>
    </source>
</evidence>
<dbReference type="InterPro" id="IPR000569">
    <property type="entry name" value="HECT_dom"/>
</dbReference>
<keyword evidence="9" id="KW-0131">Cell cycle</keyword>
<evidence type="ECO:0000256" key="7">
    <source>
        <dbReference type="ARBA" id="ARBA00022824"/>
    </source>
</evidence>
<keyword evidence="6 15" id="KW-0833">Ubl conjugation pathway</keyword>
<evidence type="ECO:0000256" key="8">
    <source>
        <dbReference type="ARBA" id="ARBA00023034"/>
    </source>
</evidence>
<dbReference type="HOGENOM" id="CLU_002173_12_0_1"/>
<dbReference type="RefSeq" id="XP_005785124.1">
    <property type="nucleotide sequence ID" value="XM_005785067.1"/>
</dbReference>
<dbReference type="STRING" id="2903.R1F1C1"/>
<dbReference type="Gene3D" id="3.30.2410.10">
    <property type="entry name" value="Hect, E3 ligase catalytic domain"/>
    <property type="match status" value="1"/>
</dbReference>
<evidence type="ECO:0000256" key="15">
    <source>
        <dbReference type="PROSITE-ProRule" id="PRU00104"/>
    </source>
</evidence>
<evidence type="ECO:0000256" key="11">
    <source>
        <dbReference type="ARBA" id="ARBA00040370"/>
    </source>
</evidence>
<dbReference type="GO" id="GO:0000209">
    <property type="term" value="P:protein polyubiquitination"/>
    <property type="evidence" value="ECO:0007669"/>
    <property type="project" value="TreeGrafter"/>
</dbReference>
<dbReference type="PaxDb" id="2903-EOD32695"/>
<dbReference type="SUPFAM" id="SSF48403">
    <property type="entry name" value="Ankyrin repeat"/>
    <property type="match status" value="1"/>
</dbReference>
<organism evidence="17 18">
    <name type="scientific">Emiliania huxleyi (strain CCMP1516)</name>
    <dbReference type="NCBI Taxonomy" id="280463"/>
    <lineage>
        <taxon>Eukaryota</taxon>
        <taxon>Haptista</taxon>
        <taxon>Haptophyta</taxon>
        <taxon>Prymnesiophyceae</taxon>
        <taxon>Isochrysidales</taxon>
        <taxon>Noelaerhabdaceae</taxon>
        <taxon>Emiliania</taxon>
    </lineage>
</organism>
<dbReference type="GO" id="GO:0005783">
    <property type="term" value="C:endoplasmic reticulum"/>
    <property type="evidence" value="ECO:0007669"/>
    <property type="project" value="UniProtKB-SubCell"/>
</dbReference>
<dbReference type="SUPFAM" id="SSF56204">
    <property type="entry name" value="Hect, E3 ligase catalytic domain"/>
    <property type="match status" value="1"/>
</dbReference>
<dbReference type="PROSITE" id="PS50088">
    <property type="entry name" value="ANK_REPEAT"/>
    <property type="match status" value="2"/>
</dbReference>
<proteinExistence type="predicted"/>
<dbReference type="SMART" id="SM00119">
    <property type="entry name" value="HECTc"/>
    <property type="match status" value="1"/>
</dbReference>